<comment type="function">
    <text evidence="7 9">Catalyzes the aldol cleavage of 4-hydroxy-4-methyl-2-oxoglutarate (HMG) into 2 molecules of pyruvate. Also contains a secondary oxaloacetate (OAA) decarboxylase activity due to the common pyruvate enolate transition state formed following C-C bond cleavage in the retro-aldol and decarboxylation reactions.</text>
</comment>
<evidence type="ECO:0000256" key="8">
    <source>
        <dbReference type="ARBA" id="ARBA00047973"/>
    </source>
</evidence>
<evidence type="ECO:0000256" key="9">
    <source>
        <dbReference type="RuleBase" id="RU004338"/>
    </source>
</evidence>
<dbReference type="EC" id="4.1.1.112" evidence="9"/>
<gene>
    <name evidence="10" type="primary">rraA</name>
    <name evidence="10" type="ORF">NQV15_16310</name>
</gene>
<comment type="similarity">
    <text evidence="3 9">Belongs to the class II aldolase/RraA-like family.</text>
</comment>
<organism evidence="10 11">
    <name type="scientific">Aeromicrobium wangtongii</name>
    <dbReference type="NCBI Taxonomy" id="2969247"/>
    <lineage>
        <taxon>Bacteria</taxon>
        <taxon>Bacillati</taxon>
        <taxon>Actinomycetota</taxon>
        <taxon>Actinomycetes</taxon>
        <taxon>Propionibacteriales</taxon>
        <taxon>Nocardioidaceae</taxon>
        <taxon>Aeromicrobium</taxon>
    </lineage>
</organism>
<dbReference type="CDD" id="cd16841">
    <property type="entry name" value="RraA_family"/>
    <property type="match status" value="1"/>
</dbReference>
<dbReference type="EMBL" id="CP102173">
    <property type="protein sequence ID" value="UUP13391.1"/>
    <property type="molecule type" value="Genomic_DNA"/>
</dbReference>
<evidence type="ECO:0000256" key="3">
    <source>
        <dbReference type="ARBA" id="ARBA00008621"/>
    </source>
</evidence>
<dbReference type="InterPro" id="IPR005493">
    <property type="entry name" value="RraA/RraA-like"/>
</dbReference>
<dbReference type="EC" id="4.1.3.17" evidence="9"/>
<dbReference type="Gene3D" id="3.50.30.40">
    <property type="entry name" value="Ribonuclease E inhibitor RraA/RraA-like"/>
    <property type="match status" value="1"/>
</dbReference>
<accession>A0ABY5MC61</accession>
<dbReference type="Pfam" id="PF03737">
    <property type="entry name" value="RraA-like"/>
    <property type="match status" value="1"/>
</dbReference>
<evidence type="ECO:0000256" key="2">
    <source>
        <dbReference type="ARBA" id="ARBA00001968"/>
    </source>
</evidence>
<dbReference type="PANTHER" id="PTHR33254:SF4">
    <property type="entry name" value="4-HYDROXY-4-METHYL-2-OXOGLUTARATE ALDOLASE 3-RELATED"/>
    <property type="match status" value="1"/>
</dbReference>
<dbReference type="Proteomes" id="UP001316184">
    <property type="component" value="Chromosome"/>
</dbReference>
<evidence type="ECO:0000256" key="6">
    <source>
        <dbReference type="ARBA" id="ARBA00023239"/>
    </source>
</evidence>
<keyword evidence="5 9" id="KW-0479">Metal-binding</keyword>
<dbReference type="NCBIfam" id="NF009134">
    <property type="entry name" value="PRK12487.1"/>
    <property type="match status" value="1"/>
</dbReference>
<dbReference type="InterPro" id="IPR010203">
    <property type="entry name" value="RraA"/>
</dbReference>
<dbReference type="InterPro" id="IPR036704">
    <property type="entry name" value="RraA/RraA-like_sf"/>
</dbReference>
<dbReference type="NCBIfam" id="NF006875">
    <property type="entry name" value="PRK09372.1"/>
    <property type="match status" value="1"/>
</dbReference>
<comment type="catalytic activity">
    <reaction evidence="1 9">
        <text>4-hydroxy-4-methyl-2-oxoglutarate = 2 pyruvate</text>
        <dbReference type="Rhea" id="RHEA:22748"/>
        <dbReference type="ChEBI" id="CHEBI:15361"/>
        <dbReference type="ChEBI" id="CHEBI:58276"/>
        <dbReference type="EC" id="4.1.3.17"/>
    </reaction>
</comment>
<evidence type="ECO:0000256" key="5">
    <source>
        <dbReference type="ARBA" id="ARBA00022723"/>
    </source>
</evidence>
<protein>
    <recommendedName>
        <fullName evidence="9">4-hydroxy-4-methyl-2-oxoglutarate aldolase</fullName>
        <shortName evidence="9">HMG aldolase</shortName>
        <ecNumber evidence="9">4.1.1.112</ecNumber>
        <ecNumber evidence="9">4.1.3.17</ecNumber>
    </recommendedName>
    <alternativeName>
        <fullName evidence="9">Oxaloacetate decarboxylase</fullName>
    </alternativeName>
</protein>
<reference evidence="10 11" key="1">
    <citation type="submission" date="2022-08" db="EMBL/GenBank/DDBJ databases">
        <title>novel species in genus Aeromicrobium.</title>
        <authorList>
            <person name="Ye L."/>
        </authorList>
    </citation>
    <scope>NUCLEOTIDE SEQUENCE [LARGE SCALE GENOMIC DNA]</scope>
    <source>
        <strain evidence="11">zg-Y1379</strain>
    </source>
</reference>
<proteinExistence type="inferred from homology"/>
<evidence type="ECO:0000313" key="10">
    <source>
        <dbReference type="EMBL" id="UUP13391.1"/>
    </source>
</evidence>
<comment type="cofactor">
    <cofactor evidence="2 9">
        <name>a divalent metal cation</name>
        <dbReference type="ChEBI" id="CHEBI:60240"/>
    </cofactor>
</comment>
<name>A0ABY5MC61_9ACTN</name>
<evidence type="ECO:0000313" key="11">
    <source>
        <dbReference type="Proteomes" id="UP001316184"/>
    </source>
</evidence>
<dbReference type="NCBIfam" id="TIGR01935">
    <property type="entry name" value="NOT-MenG"/>
    <property type="match status" value="1"/>
</dbReference>
<dbReference type="PANTHER" id="PTHR33254">
    <property type="entry name" value="4-HYDROXY-4-METHYL-2-OXOGLUTARATE ALDOLASE 3-RELATED"/>
    <property type="match status" value="1"/>
</dbReference>
<dbReference type="SUPFAM" id="SSF89562">
    <property type="entry name" value="RraA-like"/>
    <property type="match status" value="1"/>
</dbReference>
<comment type="catalytic activity">
    <reaction evidence="8 9">
        <text>oxaloacetate + H(+) = pyruvate + CO2</text>
        <dbReference type="Rhea" id="RHEA:15641"/>
        <dbReference type="ChEBI" id="CHEBI:15361"/>
        <dbReference type="ChEBI" id="CHEBI:15378"/>
        <dbReference type="ChEBI" id="CHEBI:16452"/>
        <dbReference type="ChEBI" id="CHEBI:16526"/>
        <dbReference type="EC" id="4.1.1.112"/>
    </reaction>
</comment>
<evidence type="ECO:0000256" key="1">
    <source>
        <dbReference type="ARBA" id="ARBA00001342"/>
    </source>
</evidence>
<keyword evidence="11" id="KW-1185">Reference proteome</keyword>
<sequence>MFTTPDLCDDHPEDVRVMAPMFRTFGGREAFFGQAVTVRCHDDNSRVKDLVATPGEGRVIVVDNGGTTGRSLLGDNMASAAADNGWAGLVINGAVRDVEILRTIDLGVQALGVFPVRTDPQGAGDVGLTVTFGGVSITPGDWVYADANGIVVASRALHHVA</sequence>
<evidence type="ECO:0000256" key="7">
    <source>
        <dbReference type="ARBA" id="ARBA00025046"/>
    </source>
</evidence>
<dbReference type="RefSeq" id="WP_232403963.1">
    <property type="nucleotide sequence ID" value="NZ_CP102173.1"/>
</dbReference>
<keyword evidence="6 9" id="KW-0456">Lyase</keyword>
<evidence type="ECO:0000256" key="4">
    <source>
        <dbReference type="ARBA" id="ARBA00011233"/>
    </source>
</evidence>
<comment type="subunit">
    <text evidence="4 9">Homotrimer.</text>
</comment>